<evidence type="ECO:0000313" key="7">
    <source>
        <dbReference type="Proteomes" id="UP001206595"/>
    </source>
</evidence>
<reference evidence="6" key="1">
    <citation type="submission" date="2021-06" db="EMBL/GenBank/DDBJ databases">
        <authorList>
            <consortium name="DOE Joint Genome Institute"/>
            <person name="Mondo S.J."/>
            <person name="Amses K.R."/>
            <person name="Simmons D.R."/>
            <person name="Longcore J.E."/>
            <person name="Seto K."/>
            <person name="Alves G.H."/>
            <person name="Bonds A.E."/>
            <person name="Quandt C.A."/>
            <person name="Davis W.J."/>
            <person name="Chang Y."/>
            <person name="Letcher P.M."/>
            <person name="Powell M.J."/>
            <person name="Kuo A."/>
            <person name="Labutti K."/>
            <person name="Pangilinan J."/>
            <person name="Andreopoulos W."/>
            <person name="Tritt A."/>
            <person name="Riley R."/>
            <person name="Hundley H."/>
            <person name="Johnson J."/>
            <person name="Lipzen A."/>
            <person name="Barry K."/>
            <person name="Berbee M.L."/>
            <person name="Buchler N.E."/>
            <person name="Grigoriev I.V."/>
            <person name="Spatafora J.W."/>
            <person name="Stajich J.E."/>
            <person name="James T.Y."/>
        </authorList>
    </citation>
    <scope>NUCLEOTIDE SEQUENCE</scope>
    <source>
        <strain evidence="6">AG</strain>
    </source>
</reference>
<evidence type="ECO:0000256" key="5">
    <source>
        <dbReference type="SAM" id="SignalP"/>
    </source>
</evidence>
<evidence type="ECO:0008006" key="8">
    <source>
        <dbReference type="Google" id="ProtNLM"/>
    </source>
</evidence>
<keyword evidence="1" id="KW-0880">Kelch repeat</keyword>
<dbReference type="Pfam" id="PF24681">
    <property type="entry name" value="Kelch_KLHDC2_KLHL20_DRC7"/>
    <property type="match status" value="2"/>
</dbReference>
<protein>
    <recommendedName>
        <fullName evidence="8">Galactose oxidase</fullName>
    </recommendedName>
</protein>
<gene>
    <name evidence="6" type="ORF">K450DRAFT_244047</name>
</gene>
<dbReference type="Proteomes" id="UP001206595">
    <property type="component" value="Unassembled WGS sequence"/>
</dbReference>
<keyword evidence="2" id="KW-0677">Repeat</keyword>
<dbReference type="PANTHER" id="PTHR46093">
    <property type="entry name" value="ACYL-COA-BINDING DOMAIN-CONTAINING PROTEIN 5"/>
    <property type="match status" value="1"/>
</dbReference>
<dbReference type="GeneID" id="75914866"/>
<dbReference type="InterPro" id="IPR015915">
    <property type="entry name" value="Kelch-typ_b-propeller"/>
</dbReference>
<organism evidence="6 7">
    <name type="scientific">Umbelopsis ramanniana AG</name>
    <dbReference type="NCBI Taxonomy" id="1314678"/>
    <lineage>
        <taxon>Eukaryota</taxon>
        <taxon>Fungi</taxon>
        <taxon>Fungi incertae sedis</taxon>
        <taxon>Mucoromycota</taxon>
        <taxon>Mucoromycotina</taxon>
        <taxon>Umbelopsidomycetes</taxon>
        <taxon>Umbelopsidales</taxon>
        <taxon>Umbelopsidaceae</taxon>
        <taxon>Umbelopsis</taxon>
    </lineage>
</organism>
<evidence type="ECO:0000256" key="4">
    <source>
        <dbReference type="SAM" id="Phobius"/>
    </source>
</evidence>
<keyword evidence="4" id="KW-1133">Transmembrane helix</keyword>
<keyword evidence="7" id="KW-1185">Reference proteome</keyword>
<feature type="signal peptide" evidence="5">
    <location>
        <begin position="1"/>
        <end position="20"/>
    </location>
</feature>
<dbReference type="Gene3D" id="2.120.10.80">
    <property type="entry name" value="Kelch-type beta propeller"/>
    <property type="match status" value="2"/>
</dbReference>
<evidence type="ECO:0000256" key="2">
    <source>
        <dbReference type="ARBA" id="ARBA00022737"/>
    </source>
</evidence>
<feature type="transmembrane region" description="Helical" evidence="4">
    <location>
        <begin position="399"/>
        <end position="420"/>
    </location>
</feature>
<dbReference type="EMBL" id="MU620923">
    <property type="protein sequence ID" value="KAI8579134.1"/>
    <property type="molecule type" value="Genomic_DNA"/>
</dbReference>
<evidence type="ECO:0000256" key="1">
    <source>
        <dbReference type="ARBA" id="ARBA00022441"/>
    </source>
</evidence>
<feature type="region of interest" description="Disordered" evidence="3">
    <location>
        <begin position="370"/>
        <end position="393"/>
    </location>
</feature>
<dbReference type="PANTHER" id="PTHR46093:SF18">
    <property type="entry name" value="FIBRONECTIN TYPE-III DOMAIN-CONTAINING PROTEIN"/>
    <property type="match status" value="1"/>
</dbReference>
<reference evidence="6" key="2">
    <citation type="journal article" date="2022" name="Proc. Natl. Acad. Sci. U.S.A.">
        <title>Diploid-dominant life cycles characterize the early evolution of Fungi.</title>
        <authorList>
            <person name="Amses K.R."/>
            <person name="Simmons D.R."/>
            <person name="Longcore J.E."/>
            <person name="Mondo S.J."/>
            <person name="Seto K."/>
            <person name="Jeronimo G.H."/>
            <person name="Bonds A.E."/>
            <person name="Quandt C.A."/>
            <person name="Davis W.J."/>
            <person name="Chang Y."/>
            <person name="Federici B.A."/>
            <person name="Kuo A."/>
            <person name="LaButti K."/>
            <person name="Pangilinan J."/>
            <person name="Andreopoulos W."/>
            <person name="Tritt A."/>
            <person name="Riley R."/>
            <person name="Hundley H."/>
            <person name="Johnson J."/>
            <person name="Lipzen A."/>
            <person name="Barry K."/>
            <person name="Lang B.F."/>
            <person name="Cuomo C.A."/>
            <person name="Buchler N.E."/>
            <person name="Grigoriev I.V."/>
            <person name="Spatafora J.W."/>
            <person name="Stajich J.E."/>
            <person name="James T.Y."/>
        </authorList>
    </citation>
    <scope>NUCLEOTIDE SEQUENCE</scope>
    <source>
        <strain evidence="6">AG</strain>
    </source>
</reference>
<keyword evidence="4" id="KW-0812">Transmembrane</keyword>
<comment type="caution">
    <text evidence="6">The sequence shown here is derived from an EMBL/GenBank/DDBJ whole genome shotgun (WGS) entry which is preliminary data.</text>
</comment>
<dbReference type="SUPFAM" id="SSF117281">
    <property type="entry name" value="Kelch motif"/>
    <property type="match status" value="2"/>
</dbReference>
<feature type="compositionally biased region" description="Polar residues" evidence="3">
    <location>
        <begin position="471"/>
        <end position="502"/>
    </location>
</feature>
<feature type="chain" id="PRO_5042161391" description="Galactose oxidase" evidence="5">
    <location>
        <begin position="21"/>
        <end position="546"/>
    </location>
</feature>
<sequence length="546" mass="57323">MKSWLNALALTSGLVHLTAAIAPSPTRWASECTTVGKTIYCYGGIFTTPAQNFPQSDTWSIDVSTDFSINSASWTNVTHNGDFATTACGFEAMVPLKDGVSFLVNGGMSVPFNQSEVNQTTIFNTVTKTWTTVNSSGIAQARQHTAAIDGNGRVWLWGGVSDYQTGYTNESYWGAFTTLDPGTGLWTGTSGSAGNADARVGHTMTMTSSGVIHIVGGLVATRLTTLDSTGRSQWSLSAASMSDVPQYNTNNGEWNLVTASGSIPPSRNLHTATLAADGNTIIVFGGSVANNLSSVMGDLYIYDTTKTYWTAVNANGGPSPRAGHSAVQVSTTMFVMFGYDYTLGSLSDIHALDTVNWRWVTQFSATGYPTLGSGTNGTNTTTSNSGGTTSTSSGLGTGAIAGIAVGAAAVVIGAAGLIFLRLRRKKNGRPAYAQAATGNFSQQPPMQNRPMPPLHQLSGQPEEILFNNASQSESKGSFYGQSPAQQQFGSHGLPSTTGTEPTDATPPYTLGASQPPHTYGNTFTSKPDAVDVPHFTLQPSKPNEDD</sequence>
<keyword evidence="4" id="KW-0472">Membrane</keyword>
<keyword evidence="5" id="KW-0732">Signal</keyword>
<proteinExistence type="predicted"/>
<feature type="region of interest" description="Disordered" evidence="3">
    <location>
        <begin position="471"/>
        <end position="546"/>
    </location>
</feature>
<accession>A0AAD5HDM5</accession>
<evidence type="ECO:0000313" key="6">
    <source>
        <dbReference type="EMBL" id="KAI8579134.1"/>
    </source>
</evidence>
<evidence type="ECO:0000256" key="3">
    <source>
        <dbReference type="SAM" id="MobiDB-lite"/>
    </source>
</evidence>
<dbReference type="AlphaFoldDB" id="A0AAD5HDM5"/>
<name>A0AAD5HDM5_UMBRA</name>
<feature type="compositionally biased region" description="Polar residues" evidence="3">
    <location>
        <begin position="537"/>
        <end position="546"/>
    </location>
</feature>
<feature type="compositionally biased region" description="Polar residues" evidence="3">
    <location>
        <begin position="511"/>
        <end position="525"/>
    </location>
</feature>
<dbReference type="RefSeq" id="XP_051444138.1">
    <property type="nucleotide sequence ID" value="XM_051589521.1"/>
</dbReference>